<comment type="caution">
    <text evidence="1">The sequence shown here is derived from an EMBL/GenBank/DDBJ whole genome shotgun (WGS) entry which is preliminary data.</text>
</comment>
<accession>A0AAV1ZKJ3</accession>
<proteinExistence type="predicted"/>
<gene>
    <name evidence="1" type="ORF">LARSCL_LOCUS5478</name>
</gene>
<dbReference type="Proteomes" id="UP001497382">
    <property type="component" value="Unassembled WGS sequence"/>
</dbReference>
<reference evidence="1 2" key="1">
    <citation type="submission" date="2024-04" db="EMBL/GenBank/DDBJ databases">
        <authorList>
            <person name="Rising A."/>
            <person name="Reimegard J."/>
            <person name="Sonavane S."/>
            <person name="Akerstrom W."/>
            <person name="Nylinder S."/>
            <person name="Hedman E."/>
            <person name="Kallberg Y."/>
        </authorList>
    </citation>
    <scope>NUCLEOTIDE SEQUENCE [LARGE SCALE GENOMIC DNA]</scope>
</reference>
<dbReference type="EMBL" id="CAXIEN010000050">
    <property type="protein sequence ID" value="CAL1270770.1"/>
    <property type="molecule type" value="Genomic_DNA"/>
</dbReference>
<organism evidence="1 2">
    <name type="scientific">Larinioides sclopetarius</name>
    <dbReference type="NCBI Taxonomy" id="280406"/>
    <lineage>
        <taxon>Eukaryota</taxon>
        <taxon>Metazoa</taxon>
        <taxon>Ecdysozoa</taxon>
        <taxon>Arthropoda</taxon>
        <taxon>Chelicerata</taxon>
        <taxon>Arachnida</taxon>
        <taxon>Araneae</taxon>
        <taxon>Araneomorphae</taxon>
        <taxon>Entelegynae</taxon>
        <taxon>Araneoidea</taxon>
        <taxon>Araneidae</taxon>
        <taxon>Larinioides</taxon>
    </lineage>
</organism>
<name>A0AAV1ZKJ3_9ARAC</name>
<evidence type="ECO:0000313" key="1">
    <source>
        <dbReference type="EMBL" id="CAL1270770.1"/>
    </source>
</evidence>
<sequence>MMLPQGYTRDFRTEIALTGLLSNCRDRCWCLCLNLMLNR</sequence>
<evidence type="ECO:0000313" key="2">
    <source>
        <dbReference type="Proteomes" id="UP001497382"/>
    </source>
</evidence>
<keyword evidence="2" id="KW-1185">Reference proteome</keyword>
<protein>
    <submittedName>
        <fullName evidence="1">Uncharacterized protein</fullName>
    </submittedName>
</protein>
<dbReference type="AlphaFoldDB" id="A0AAV1ZKJ3"/>